<feature type="region of interest" description="Disordered" evidence="1">
    <location>
        <begin position="507"/>
        <end position="597"/>
    </location>
</feature>
<proteinExistence type="predicted"/>
<dbReference type="EMBL" id="JAADJG010000360">
    <property type="protein sequence ID" value="KAF4448074.1"/>
    <property type="molecule type" value="Genomic_DNA"/>
</dbReference>
<keyword evidence="3" id="KW-1185">Reference proteome</keyword>
<evidence type="ECO:0000256" key="1">
    <source>
        <dbReference type="SAM" id="MobiDB-lite"/>
    </source>
</evidence>
<dbReference type="OrthoDB" id="4835412at2759"/>
<protein>
    <submittedName>
        <fullName evidence="2">Uncharacterized protein</fullName>
    </submittedName>
</protein>
<evidence type="ECO:0000313" key="3">
    <source>
        <dbReference type="Proteomes" id="UP000605986"/>
    </source>
</evidence>
<organism evidence="2 3">
    <name type="scientific">Fusarium austroafricanum</name>
    <dbReference type="NCBI Taxonomy" id="2364996"/>
    <lineage>
        <taxon>Eukaryota</taxon>
        <taxon>Fungi</taxon>
        <taxon>Dikarya</taxon>
        <taxon>Ascomycota</taxon>
        <taxon>Pezizomycotina</taxon>
        <taxon>Sordariomycetes</taxon>
        <taxon>Hypocreomycetidae</taxon>
        <taxon>Hypocreales</taxon>
        <taxon>Nectriaceae</taxon>
        <taxon>Fusarium</taxon>
        <taxon>Fusarium concolor species complex</taxon>
    </lineage>
</organism>
<name>A0A8H4KFF9_9HYPO</name>
<accession>A0A8H4KFF9</accession>
<dbReference type="Proteomes" id="UP000605986">
    <property type="component" value="Unassembled WGS sequence"/>
</dbReference>
<feature type="region of interest" description="Disordered" evidence="1">
    <location>
        <begin position="150"/>
        <end position="218"/>
    </location>
</feature>
<feature type="compositionally biased region" description="Basic and acidic residues" evidence="1">
    <location>
        <begin position="560"/>
        <end position="573"/>
    </location>
</feature>
<evidence type="ECO:0000313" key="2">
    <source>
        <dbReference type="EMBL" id="KAF4448074.1"/>
    </source>
</evidence>
<reference evidence="2" key="1">
    <citation type="submission" date="2020-01" db="EMBL/GenBank/DDBJ databases">
        <title>Identification and distribution of gene clusters putatively required for synthesis of sphingolipid metabolism inhibitors in phylogenetically diverse species of the filamentous fungus Fusarium.</title>
        <authorList>
            <person name="Kim H.-S."/>
            <person name="Busman M."/>
            <person name="Brown D.W."/>
            <person name="Divon H."/>
            <person name="Uhlig S."/>
            <person name="Proctor R.H."/>
        </authorList>
    </citation>
    <scope>NUCLEOTIDE SEQUENCE</scope>
    <source>
        <strain evidence="2">NRRL 53441</strain>
    </source>
</reference>
<feature type="compositionally biased region" description="Basic and acidic residues" evidence="1">
    <location>
        <begin position="531"/>
        <end position="543"/>
    </location>
</feature>
<gene>
    <name evidence="2" type="ORF">F53441_8466</name>
</gene>
<comment type="caution">
    <text evidence="2">The sequence shown here is derived from an EMBL/GenBank/DDBJ whole genome shotgun (WGS) entry which is preliminary data.</text>
</comment>
<feature type="compositionally biased region" description="Polar residues" evidence="1">
    <location>
        <begin position="510"/>
        <end position="527"/>
    </location>
</feature>
<dbReference type="AlphaFoldDB" id="A0A8H4KFF9"/>
<sequence length="597" mass="67478">MSDVHNHDHEAAARSGLADDFEGLYLDYMLIGIIQKLLKRCSENLSANFPVLKLEREFQENASDIQNLYTDVRQMQELGLDAGVPLAQIADKGIRSRELQEEIKKEVRETNLSEAEGSFRAWMDDFMEEAQEPMENILVRFRRPWDGSREPDMRPLLLPVSQNVGEDGGPGGTLPAGDINGDYQSDDYQPYAPQSEASSKRPSPDVDEEVPAPKRRLTHRTLSISLETLEQNFSNQRVTEVPKGSGNWYVFRCEEHNMLFEGGARPAQAASRHAIAHGMHFTHASAVEAFGARVMGCDAKSAKEHNANIGEAIEQSRLESTLLHADLQPQEPQEPDCRPVRRAAQNRQRFFLSPSPSGFQKPPKIFPEEIYWVHWHEDDLYYPCLVLPWGPMPRLCSTKCAPVEMNLLHSEYELPRCYDRRRGFCGVWAKGYKDGQAKVSERQYPVVYFAAGKRFPRGCDVGFVKARDIYVYEEEKETPQQKAAVDSWLERRDGAVTPIRNLRGLDLVSPTRSSSTEHGSVNNSRAQGVSRESRSDDSDRESVSPEPCPQWASDSGSESEGDRNMVYHDRLSFEFDSPLPNARPGTHHHPLPVPKTT</sequence>